<dbReference type="InterPro" id="IPR016036">
    <property type="entry name" value="Malonyl_transacylase_ACP-bd"/>
</dbReference>
<dbReference type="PANTHER" id="PTHR43775:SF51">
    <property type="entry name" value="INACTIVE PHENOLPHTHIOCEROL SYNTHESIS POLYKETIDE SYNTHASE TYPE I PKS1-RELATED"/>
    <property type="match status" value="1"/>
</dbReference>
<dbReference type="Gene3D" id="1.10.1200.10">
    <property type="entry name" value="ACP-like"/>
    <property type="match status" value="1"/>
</dbReference>
<dbReference type="InterPro" id="IPR016039">
    <property type="entry name" value="Thiolase-like"/>
</dbReference>
<dbReference type="InterPro" id="IPR049552">
    <property type="entry name" value="PKS_DH_N"/>
</dbReference>
<feature type="region of interest" description="N-terminal hotdog fold" evidence="5">
    <location>
        <begin position="829"/>
        <end position="957"/>
    </location>
</feature>
<dbReference type="InterPro" id="IPR009081">
    <property type="entry name" value="PP-bd_ACP"/>
</dbReference>
<feature type="domain" description="Carrier" evidence="6">
    <location>
        <begin position="1150"/>
        <end position="1225"/>
    </location>
</feature>
<dbReference type="InterPro" id="IPR020841">
    <property type="entry name" value="PKS_Beta-ketoAc_synthase_dom"/>
</dbReference>
<dbReference type="InterPro" id="IPR050091">
    <property type="entry name" value="PKS_NRPS_Biosynth_Enz"/>
</dbReference>
<dbReference type="SUPFAM" id="SSF53901">
    <property type="entry name" value="Thiolase-like"/>
    <property type="match status" value="2"/>
</dbReference>
<dbReference type="EMBL" id="VIRM01000010">
    <property type="protein sequence ID" value="TQS21636.1"/>
    <property type="molecule type" value="Genomic_DNA"/>
</dbReference>
<dbReference type="PROSITE" id="PS52019">
    <property type="entry name" value="PKS_MFAS_DH"/>
    <property type="match status" value="1"/>
</dbReference>
<keyword evidence="4 9" id="KW-0012">Acyltransferase</keyword>
<evidence type="ECO:0000313" key="9">
    <source>
        <dbReference type="EMBL" id="TQS21636.1"/>
    </source>
</evidence>
<dbReference type="SUPFAM" id="SSF55048">
    <property type="entry name" value="Probable ACP-binding domain of malonyl-CoA ACP transacylase"/>
    <property type="match status" value="1"/>
</dbReference>
<keyword evidence="1" id="KW-0596">Phosphopantetheine</keyword>
<protein>
    <submittedName>
        <fullName evidence="9">Acyltransferase domain-containing protein</fullName>
    </submittedName>
</protein>
<accession>A0A544YXY9</accession>
<dbReference type="Pfam" id="PF14765">
    <property type="entry name" value="PS-DH"/>
    <property type="match status" value="1"/>
</dbReference>
<dbReference type="PANTHER" id="PTHR43775">
    <property type="entry name" value="FATTY ACID SYNTHASE"/>
    <property type="match status" value="1"/>
</dbReference>
<dbReference type="GO" id="GO:0006633">
    <property type="term" value="P:fatty acid biosynthetic process"/>
    <property type="evidence" value="ECO:0007669"/>
    <property type="project" value="TreeGrafter"/>
</dbReference>
<evidence type="ECO:0000259" key="7">
    <source>
        <dbReference type="PROSITE" id="PS52004"/>
    </source>
</evidence>
<dbReference type="InterPro" id="IPR014043">
    <property type="entry name" value="Acyl_transferase_dom"/>
</dbReference>
<dbReference type="SMART" id="SM00827">
    <property type="entry name" value="PKS_AT"/>
    <property type="match status" value="1"/>
</dbReference>
<dbReference type="SUPFAM" id="SSF52151">
    <property type="entry name" value="FabD/lysophospholipase-like"/>
    <property type="match status" value="1"/>
</dbReference>
<dbReference type="SUPFAM" id="SSF47336">
    <property type="entry name" value="ACP-like"/>
    <property type="match status" value="1"/>
</dbReference>
<dbReference type="InterPro" id="IPR014030">
    <property type="entry name" value="Ketoacyl_synth_N"/>
</dbReference>
<dbReference type="InterPro" id="IPR049900">
    <property type="entry name" value="PKS_mFAS_DH"/>
</dbReference>
<evidence type="ECO:0000256" key="4">
    <source>
        <dbReference type="ARBA" id="ARBA00023315"/>
    </source>
</evidence>
<reference evidence="9 10" key="1">
    <citation type="submission" date="2019-07" db="EMBL/GenBank/DDBJ databases">
        <title>Microbispora hainanensis DSM 45428.</title>
        <authorList>
            <person name="Thawai C."/>
        </authorList>
    </citation>
    <scope>NUCLEOTIDE SEQUENCE [LARGE SCALE GENOMIC DNA]</scope>
    <source>
        <strain evidence="9 10">DSM 45428</strain>
    </source>
</reference>
<dbReference type="SMART" id="SM00825">
    <property type="entry name" value="PKS_KS"/>
    <property type="match status" value="1"/>
</dbReference>
<dbReference type="InterPro" id="IPR014031">
    <property type="entry name" value="Ketoacyl_synth_C"/>
</dbReference>
<proteinExistence type="predicted"/>
<evidence type="ECO:0000313" key="10">
    <source>
        <dbReference type="Proteomes" id="UP000316541"/>
    </source>
</evidence>
<dbReference type="Pfam" id="PF00698">
    <property type="entry name" value="Acyl_transf_1"/>
    <property type="match status" value="1"/>
</dbReference>
<dbReference type="SMART" id="SM01294">
    <property type="entry name" value="PKS_PP_betabranch"/>
    <property type="match status" value="1"/>
</dbReference>
<dbReference type="Gene3D" id="3.40.47.10">
    <property type="match status" value="2"/>
</dbReference>
<dbReference type="Pfam" id="PF00109">
    <property type="entry name" value="ketoacyl-synt"/>
    <property type="match status" value="1"/>
</dbReference>
<dbReference type="Gene3D" id="3.30.70.3290">
    <property type="match status" value="1"/>
</dbReference>
<feature type="region of interest" description="C-terminal hotdog fold" evidence="5">
    <location>
        <begin position="968"/>
        <end position="1115"/>
    </location>
</feature>
<dbReference type="InterPro" id="IPR049551">
    <property type="entry name" value="PKS_DH_C"/>
</dbReference>
<comment type="caution">
    <text evidence="9">The sequence shown here is derived from an EMBL/GenBank/DDBJ whole genome shotgun (WGS) entry which is preliminary data.</text>
</comment>
<evidence type="ECO:0000259" key="6">
    <source>
        <dbReference type="PROSITE" id="PS50075"/>
    </source>
</evidence>
<dbReference type="SMART" id="SM00826">
    <property type="entry name" value="PKS_DH"/>
    <property type="match status" value="1"/>
</dbReference>
<sequence>MTSSPDPRESPMPRTYENAPIAIVGMGIRFPGGNDEPAGFQRFLREGRSAIGPLPEGRLPGLPEDVTAAGGYLDSIEGFDAGFFNISPKEAAWVDPQHRLTLETAWEALEDAGIDPTSLRHGDTGVYVAVTGMDYAMEIARLPVDQVELYAGTGMFHCGASGRISYFLGLRGPSMSVDGAAVIALKRLADARRDGDRVLAVIRGSAVRQDGESAALMAPNGEAQALLMRAALDDAGLDAADIQYVEAHGTGTALGDPIEMSGIAEVFSASHTKDNPVLVGSVKTNFGHLESTAGLAGLVKTVLQLRDRTVYPHINFTTPSRKIPWERIPVRVPVTATPWEAAGARLALVNSYGATGTIASVVLEEADEREPAPEARDRESGPVPGIFTLSAKSARSLQLQLDAYAAFMADRTDDEVADICRTTNVGRAHHLWRVSAPVTTAAELVDFIDRRRARPAGPRPSAGRKNIALMFAGGGSQYAGMGLSLYRRFPVFREHLDRCDELFAPLVDSVRDDILTDGPPDREQVESATVLTARLFSLEYALARLWLSLGVRPGVLLGHSLGEIVAAAVSGVLTLEDAVRLVSARGTLLDRTSAGSMAAVDASREEVLPFLAGRPDASLGAVNGPTQCVISGAGRSVAEVASLLEARGVKVKLLRVPCASHSPLMDEIAEEYRAVLDGIRFGEPEFPIASAVLGRMAANGEMSTPEFWLRHLRSTVNFADAVRAVEERGRHIFLEVGPGAELLGMGRECVTDDGHLWLGSLHRGDLSGETMRLTVSRLYNAGVPISWTAWHEGTAGARVSLPKYAFDRKPYWLPAPADTGASPDPAEYHPLLGREAPPTPSPAGTEAVFVSRINASRPSYLAEHDLNGTSVFPGTGFVEMLFAVQDALFGETIRPVEDLAFHEPLFLSAEFVSVRTRVRAEPDGTRQVEISSLLGPAEASVERVHVTARIGHAADLAVVRPDIPAGEAGLTLSRDELSAYYRDHGARYGPTFQTLERAVRYGEDGDGTTVVGQIHGRRPASSDFLHPALLAGALQSAAALFADRRTEGFAYVLVSAERARLLRKPRGTSLRSVLRVIAREEQRVGADLTLLDEEGAVVFAMSGLSFRRVSVAGPRPVGAGGPIDTNRTTGATPAIDAAAWNELDEPRRTEIARAFLLSRVAELLCFDDPGDIPENASFFELGMDSLIAVKLKSAAETAFRVPLEARTLFENATVEALATALAAKAPSAPSTERV</sequence>
<evidence type="ECO:0000256" key="2">
    <source>
        <dbReference type="ARBA" id="ARBA00022553"/>
    </source>
</evidence>
<dbReference type="Gene3D" id="3.40.366.10">
    <property type="entry name" value="Malonyl-Coenzyme A Acyl Carrier Protein, domain 2"/>
    <property type="match status" value="1"/>
</dbReference>
<dbReference type="PROSITE" id="PS52004">
    <property type="entry name" value="KS3_2"/>
    <property type="match status" value="1"/>
</dbReference>
<dbReference type="InterPro" id="IPR042104">
    <property type="entry name" value="PKS_dehydratase_sf"/>
</dbReference>
<keyword evidence="3 9" id="KW-0808">Transferase</keyword>
<dbReference type="GO" id="GO:0031177">
    <property type="term" value="F:phosphopantetheine binding"/>
    <property type="evidence" value="ECO:0007669"/>
    <property type="project" value="InterPro"/>
</dbReference>
<gene>
    <name evidence="9" type="ORF">FLX08_10540</name>
</gene>
<dbReference type="Pfam" id="PF00550">
    <property type="entry name" value="PP-binding"/>
    <property type="match status" value="1"/>
</dbReference>
<organism evidence="9 10">
    <name type="scientific">Microbispora hainanensis</name>
    <dbReference type="NCBI Taxonomy" id="568844"/>
    <lineage>
        <taxon>Bacteria</taxon>
        <taxon>Bacillati</taxon>
        <taxon>Actinomycetota</taxon>
        <taxon>Actinomycetes</taxon>
        <taxon>Streptosporangiales</taxon>
        <taxon>Streptosporangiaceae</taxon>
        <taxon>Microbispora</taxon>
    </lineage>
</organism>
<dbReference type="GO" id="GO:0004312">
    <property type="term" value="F:fatty acid synthase activity"/>
    <property type="evidence" value="ECO:0007669"/>
    <property type="project" value="TreeGrafter"/>
</dbReference>
<dbReference type="InterPro" id="IPR036736">
    <property type="entry name" value="ACP-like_sf"/>
</dbReference>
<dbReference type="Proteomes" id="UP000316541">
    <property type="component" value="Unassembled WGS sequence"/>
</dbReference>
<dbReference type="InterPro" id="IPR001227">
    <property type="entry name" value="Ac_transferase_dom_sf"/>
</dbReference>
<dbReference type="Pfam" id="PF21089">
    <property type="entry name" value="PKS_DH_N"/>
    <property type="match status" value="1"/>
</dbReference>
<dbReference type="Gene3D" id="3.10.129.110">
    <property type="entry name" value="Polyketide synthase dehydratase"/>
    <property type="match status" value="1"/>
</dbReference>
<feature type="domain" description="Ketosynthase family 3 (KS3)" evidence="7">
    <location>
        <begin position="18"/>
        <end position="365"/>
    </location>
</feature>
<comment type="caution">
    <text evidence="5">Lacks conserved residue(s) required for the propagation of feature annotation.</text>
</comment>
<evidence type="ECO:0000256" key="1">
    <source>
        <dbReference type="ARBA" id="ARBA00022450"/>
    </source>
</evidence>
<dbReference type="InterPro" id="IPR020806">
    <property type="entry name" value="PKS_PP-bd"/>
</dbReference>
<evidence type="ECO:0000256" key="5">
    <source>
        <dbReference type="PROSITE-ProRule" id="PRU01363"/>
    </source>
</evidence>
<evidence type="ECO:0000259" key="8">
    <source>
        <dbReference type="PROSITE" id="PS52019"/>
    </source>
</evidence>
<evidence type="ECO:0000256" key="3">
    <source>
        <dbReference type="ARBA" id="ARBA00022679"/>
    </source>
</evidence>
<dbReference type="CDD" id="cd00833">
    <property type="entry name" value="PKS"/>
    <property type="match status" value="1"/>
</dbReference>
<dbReference type="AlphaFoldDB" id="A0A544YXY9"/>
<dbReference type="InterPro" id="IPR020807">
    <property type="entry name" value="PKS_DH"/>
</dbReference>
<keyword evidence="2" id="KW-0597">Phosphoprotein</keyword>
<name>A0A544YXY9_9ACTN</name>
<dbReference type="InterPro" id="IPR016035">
    <property type="entry name" value="Acyl_Trfase/lysoPLipase"/>
</dbReference>
<dbReference type="Pfam" id="PF22621">
    <property type="entry name" value="CurL-like_PKS_C"/>
    <property type="match status" value="1"/>
</dbReference>
<dbReference type="SMART" id="SM00823">
    <property type="entry name" value="PKS_PP"/>
    <property type="match status" value="1"/>
</dbReference>
<feature type="domain" description="PKS/mFAS DH" evidence="8">
    <location>
        <begin position="829"/>
        <end position="1115"/>
    </location>
</feature>
<dbReference type="Pfam" id="PF02801">
    <property type="entry name" value="Ketoacyl-synt_C"/>
    <property type="match status" value="1"/>
</dbReference>
<dbReference type="PROSITE" id="PS50075">
    <property type="entry name" value="CARRIER"/>
    <property type="match status" value="1"/>
</dbReference>